<evidence type="ECO:0000259" key="2">
    <source>
        <dbReference type="PROSITE" id="PS01124"/>
    </source>
</evidence>
<dbReference type="PROSITE" id="PS01124">
    <property type="entry name" value="HTH_ARAC_FAMILY_2"/>
    <property type="match status" value="1"/>
</dbReference>
<gene>
    <name evidence="3" type="ORF">KSS96_11155</name>
</gene>
<organism evidence="3 4">
    <name type="scientific">Pseudomonas asgharzadehiana</name>
    <dbReference type="NCBI Taxonomy" id="2842349"/>
    <lineage>
        <taxon>Bacteria</taxon>
        <taxon>Pseudomonadati</taxon>
        <taxon>Pseudomonadota</taxon>
        <taxon>Gammaproteobacteria</taxon>
        <taxon>Pseudomonadales</taxon>
        <taxon>Pseudomonadaceae</taxon>
        <taxon>Pseudomonas</taxon>
    </lineage>
</organism>
<dbReference type="InterPro" id="IPR032687">
    <property type="entry name" value="AraC-type_N"/>
</dbReference>
<keyword evidence="4" id="KW-1185">Reference proteome</keyword>
<dbReference type="Proteomes" id="UP000886848">
    <property type="component" value="Chromosome"/>
</dbReference>
<accession>A0ABX8P784</accession>
<dbReference type="Pfam" id="PF12625">
    <property type="entry name" value="Arabinose_bd"/>
    <property type="match status" value="1"/>
</dbReference>
<keyword evidence="1" id="KW-0238">DNA-binding</keyword>
<evidence type="ECO:0000313" key="3">
    <source>
        <dbReference type="EMBL" id="QXH69442.1"/>
    </source>
</evidence>
<dbReference type="InterPro" id="IPR018060">
    <property type="entry name" value="HTH_AraC"/>
</dbReference>
<evidence type="ECO:0000313" key="4">
    <source>
        <dbReference type="Proteomes" id="UP000886848"/>
    </source>
</evidence>
<dbReference type="EMBL" id="CP077079">
    <property type="protein sequence ID" value="QXH69442.1"/>
    <property type="molecule type" value="Genomic_DNA"/>
</dbReference>
<dbReference type="PANTHER" id="PTHR47894">
    <property type="entry name" value="HTH-TYPE TRANSCRIPTIONAL REGULATOR GADX"/>
    <property type="match status" value="1"/>
</dbReference>
<dbReference type="Pfam" id="PF12833">
    <property type="entry name" value="HTH_18"/>
    <property type="match status" value="1"/>
</dbReference>
<proteinExistence type="predicted"/>
<name>A0ABX8P784_9PSED</name>
<reference evidence="3" key="1">
    <citation type="journal article" date="2021" name="Microorganisms">
        <title>The Ever-Expanding Pseudomonas Genus: Description of 43 New Species and Partition of the Pseudomonas putida Group.</title>
        <authorList>
            <person name="Girard L."/>
            <person name="Lood C."/>
            <person name="Hofte M."/>
            <person name="Vandamme P."/>
            <person name="Rokni-Zadeh H."/>
            <person name="van Noort V."/>
            <person name="Lavigne R."/>
            <person name="De Mot R."/>
        </authorList>
    </citation>
    <scope>NUCLEOTIDE SEQUENCE</scope>
    <source>
        <strain evidence="3">SWRI132</strain>
    </source>
</reference>
<evidence type="ECO:0000256" key="1">
    <source>
        <dbReference type="ARBA" id="ARBA00023125"/>
    </source>
</evidence>
<dbReference type="PANTHER" id="PTHR47894:SF1">
    <property type="entry name" value="HTH-TYPE TRANSCRIPTIONAL REGULATOR VQSM"/>
    <property type="match status" value="1"/>
</dbReference>
<protein>
    <submittedName>
        <fullName evidence="3">AraC family transcriptional regulator</fullName>
    </submittedName>
</protein>
<dbReference type="SMART" id="SM00342">
    <property type="entry name" value="HTH_ARAC"/>
    <property type="match status" value="1"/>
</dbReference>
<feature type="domain" description="HTH araC/xylS-type" evidence="2">
    <location>
        <begin position="278"/>
        <end position="374"/>
    </location>
</feature>
<sequence>MHHLRVPSASPVISFKGQCVVAQHALFDQANETRMFLRSVHPGQIPVTAHAIALVVDFARQRGLSVDAVLRDCHLQADRLHSPSTSLTREQELKVFENLLMLSGDATVGLEIGRRLHVSCFGLPGYTMLVSATVKDAIQCLSNFPLLMGLYFNVTMREEGDWTAIVVDDYFYAKQLEPMCTDMMLAAIMAIIADLAGCPIQPLDVTLQHTRPSYHAYCTDLFGCEVRYGAAENAIYFPTVLLNQPAALANAVSGEALYLQCLDMERDGAAKVTSDLISQIRGLLNRDLNEFSSLGRVAEHFFLTERTLRRRLKSIDISFQQLLDEARQKRAEELLLEGVKIAVIAEFLGYSDIASFRHAFRRWTGFSPSEYRHQTIG</sequence>
<dbReference type="RefSeq" id="WP_217856246.1">
    <property type="nucleotide sequence ID" value="NZ_CP077079.1"/>
</dbReference>